<evidence type="ECO:0000313" key="1">
    <source>
        <dbReference type="EMBL" id="KFD47126.1"/>
    </source>
</evidence>
<name>A0A085LQ80_9BILA</name>
<evidence type="ECO:0000313" key="2">
    <source>
        <dbReference type="Proteomes" id="UP000030764"/>
    </source>
</evidence>
<sequence>MSSMRFCKKHHGTPSPTAVEFPYITASFKGSTRASLYAGTATCAQLLHRLWAKFRIPSAASRRPSSLTKLCFAAVNSTEDASTAGISGSSAGPAARPVNHLSNSSKIARWPPCSSSYYVMCGLGLPS</sequence>
<keyword evidence="2" id="KW-1185">Reference proteome</keyword>
<reference evidence="1 2" key="1">
    <citation type="journal article" date="2014" name="Nat. Genet.">
        <title>Genome and transcriptome of the porcine whipworm Trichuris suis.</title>
        <authorList>
            <person name="Jex A.R."/>
            <person name="Nejsum P."/>
            <person name="Schwarz E.M."/>
            <person name="Hu L."/>
            <person name="Young N.D."/>
            <person name="Hall R.S."/>
            <person name="Korhonen P.K."/>
            <person name="Liao S."/>
            <person name="Thamsborg S."/>
            <person name="Xia J."/>
            <person name="Xu P."/>
            <person name="Wang S."/>
            <person name="Scheerlinck J.P."/>
            <person name="Hofmann A."/>
            <person name="Sternberg P.W."/>
            <person name="Wang J."/>
            <person name="Gasser R.B."/>
        </authorList>
    </citation>
    <scope>NUCLEOTIDE SEQUENCE [LARGE SCALE GENOMIC DNA]</scope>
    <source>
        <strain evidence="1">DCEP-RM93M</strain>
    </source>
</reference>
<accession>A0A085LQ80</accession>
<protein>
    <submittedName>
        <fullName evidence="1">Uncharacterized protein</fullName>
    </submittedName>
</protein>
<organism evidence="1 2">
    <name type="scientific">Trichuris suis</name>
    <name type="common">pig whipworm</name>
    <dbReference type="NCBI Taxonomy" id="68888"/>
    <lineage>
        <taxon>Eukaryota</taxon>
        <taxon>Metazoa</taxon>
        <taxon>Ecdysozoa</taxon>
        <taxon>Nematoda</taxon>
        <taxon>Enoplea</taxon>
        <taxon>Dorylaimia</taxon>
        <taxon>Trichinellida</taxon>
        <taxon>Trichuridae</taxon>
        <taxon>Trichuris</taxon>
    </lineage>
</organism>
<dbReference type="Proteomes" id="UP000030764">
    <property type="component" value="Unassembled WGS sequence"/>
</dbReference>
<dbReference type="EMBL" id="KL363340">
    <property type="protein sequence ID" value="KFD47126.1"/>
    <property type="molecule type" value="Genomic_DNA"/>
</dbReference>
<dbReference type="AlphaFoldDB" id="A0A085LQ80"/>
<gene>
    <name evidence="1" type="ORF">M513_12036</name>
</gene>
<proteinExistence type="predicted"/>